<sequence length="187" mass="20247">MTNAHQPSYLIVFGDSYSDPGNYHKGRTGRDRGYWHGRFTNGPNWSDYLSACFGRPVLNFAVGGAIIDNSLPPADAVLSLPRVPDGRDAPPGDGSRVGGEPRHCYTVGSVPSICDQIDAFVADVPRYTKYVPGSVAIIAPGGNDFIWLTGPVRPQSDCILLKFAEEATCTLIRRAQVLVDKGIKRIV</sequence>
<organism evidence="1 2">
    <name type="scientific">Spiromyces aspiralis</name>
    <dbReference type="NCBI Taxonomy" id="68401"/>
    <lineage>
        <taxon>Eukaryota</taxon>
        <taxon>Fungi</taxon>
        <taxon>Fungi incertae sedis</taxon>
        <taxon>Zoopagomycota</taxon>
        <taxon>Kickxellomycotina</taxon>
        <taxon>Kickxellomycetes</taxon>
        <taxon>Kickxellales</taxon>
        <taxon>Kickxellaceae</taxon>
        <taxon>Spiromyces</taxon>
    </lineage>
</organism>
<evidence type="ECO:0000313" key="1">
    <source>
        <dbReference type="EMBL" id="KAJ1671335.1"/>
    </source>
</evidence>
<feature type="non-terminal residue" evidence="1">
    <location>
        <position position="187"/>
    </location>
</feature>
<comment type="caution">
    <text evidence="1">The sequence shown here is derived from an EMBL/GenBank/DDBJ whole genome shotgun (WGS) entry which is preliminary data.</text>
</comment>
<evidence type="ECO:0000313" key="2">
    <source>
        <dbReference type="Proteomes" id="UP001145114"/>
    </source>
</evidence>
<keyword evidence="2" id="KW-1185">Reference proteome</keyword>
<name>A0ACC1H7D0_9FUNG</name>
<gene>
    <name evidence="1" type="ORF">EV182_007690</name>
</gene>
<proteinExistence type="predicted"/>
<protein>
    <submittedName>
        <fullName evidence="1">Uncharacterized protein</fullName>
    </submittedName>
</protein>
<dbReference type="EMBL" id="JAMZIH010008801">
    <property type="protein sequence ID" value="KAJ1671335.1"/>
    <property type="molecule type" value="Genomic_DNA"/>
</dbReference>
<accession>A0ACC1H7D0</accession>
<dbReference type="Proteomes" id="UP001145114">
    <property type="component" value="Unassembled WGS sequence"/>
</dbReference>
<reference evidence="1" key="1">
    <citation type="submission" date="2022-06" db="EMBL/GenBank/DDBJ databases">
        <title>Phylogenomic reconstructions and comparative analyses of Kickxellomycotina fungi.</title>
        <authorList>
            <person name="Reynolds N.K."/>
            <person name="Stajich J.E."/>
            <person name="Barry K."/>
            <person name="Grigoriev I.V."/>
            <person name="Crous P."/>
            <person name="Smith M.E."/>
        </authorList>
    </citation>
    <scope>NUCLEOTIDE SEQUENCE</scope>
    <source>
        <strain evidence="1">RSA 2271</strain>
    </source>
</reference>